<dbReference type="RefSeq" id="WP_064106205.1">
    <property type="nucleotide sequence ID" value="NZ_LXSH01000022.1"/>
</dbReference>
<organism evidence="1 2">
    <name type="scientific">Eikenella corrodens</name>
    <dbReference type="NCBI Taxonomy" id="539"/>
    <lineage>
        <taxon>Bacteria</taxon>
        <taxon>Pseudomonadati</taxon>
        <taxon>Pseudomonadota</taxon>
        <taxon>Betaproteobacteria</taxon>
        <taxon>Neisseriales</taxon>
        <taxon>Neisseriaceae</taxon>
        <taxon>Eikenella</taxon>
    </lineage>
</organism>
<comment type="caution">
    <text evidence="1">The sequence shown here is derived from an EMBL/GenBank/DDBJ whole genome shotgun (WGS) entry which is preliminary data.</text>
</comment>
<dbReference type="EMBL" id="LXSH01000022">
    <property type="protein sequence ID" value="OAM21243.1"/>
    <property type="molecule type" value="Genomic_DNA"/>
</dbReference>
<gene>
    <name evidence="1" type="ORF">A7P89_08870</name>
</gene>
<evidence type="ECO:0000313" key="2">
    <source>
        <dbReference type="Proteomes" id="UP000078103"/>
    </source>
</evidence>
<dbReference type="AlphaFoldDB" id="A0A1A9RM22"/>
<name>A0A1A9RM22_EIKCO</name>
<evidence type="ECO:0000313" key="1">
    <source>
        <dbReference type="EMBL" id="OAM21243.1"/>
    </source>
</evidence>
<reference evidence="2" key="1">
    <citation type="submission" date="2016-05" db="EMBL/GenBank/DDBJ databases">
        <title>Draft genome of Corynebacterium afermentans subsp. afermentans LCDC 88199T.</title>
        <authorList>
            <person name="Bernier A.-M."/>
            <person name="Bernard K."/>
        </authorList>
    </citation>
    <scope>NUCLEOTIDE SEQUENCE [LARGE SCALE GENOMIC DNA]</scope>
    <source>
        <strain evidence="2">NML120819</strain>
    </source>
</reference>
<protein>
    <submittedName>
        <fullName evidence="1">Uncharacterized protein</fullName>
    </submittedName>
</protein>
<dbReference type="Proteomes" id="UP000078103">
    <property type="component" value="Unassembled WGS sequence"/>
</dbReference>
<sequence>MKYKLDNNIILTEEGYDMPSDRFIKEDKYQLYVSVNEANRYASLDFSSRLAMYEFGKEIIYEAVFGKGGFMEFYPMIVTDEKLEIINGVRMPLESARLFISYIDSEDE</sequence>
<proteinExistence type="predicted"/>
<accession>A0A1A9RM22</accession>